<dbReference type="Proteomes" id="UP001610861">
    <property type="component" value="Unassembled WGS sequence"/>
</dbReference>
<evidence type="ECO:0000313" key="2">
    <source>
        <dbReference type="EMBL" id="MFH8251218.1"/>
    </source>
</evidence>
<keyword evidence="3" id="KW-1185">Reference proteome</keyword>
<keyword evidence="2" id="KW-0378">Hydrolase</keyword>
<dbReference type="SUPFAM" id="SSF56529">
    <property type="entry name" value="FAH"/>
    <property type="match status" value="1"/>
</dbReference>
<dbReference type="Pfam" id="PF01557">
    <property type="entry name" value="FAA_hydrolase"/>
    <property type="match status" value="1"/>
</dbReference>
<sequence>MAQYARYVGPNGIIHTGRVQHGKLQDIPGDPEILDLLNGPADVRRDLDVRAGRQQKLPIQDATFAVPVQPRAMRDFLVFEAHIAGMKKNEPGDGSVPPQWYEAPAFLFMNPWSVLPTGADIPMPPFTQKLDFELEVAMIVKHTVRDVPIEEAAEHIAGFCIFNDWSARDIQGNEMRIGLGPSKGKDFANTLGPWLTTPDELEQYREDDRYALEMSVAINGEVVGTDNLRNMSWSFEEMLVHASRDAWVGAGDVLATGTASTGALSERWARSGQLTPPPLQVGDVVTMTVEGLGTIENRIVETASPGHTVPPARRTYGPDRL</sequence>
<evidence type="ECO:0000259" key="1">
    <source>
        <dbReference type="Pfam" id="PF01557"/>
    </source>
</evidence>
<organism evidence="2 3">
    <name type="scientific">Microbacterium alkaliflavum</name>
    <dbReference type="NCBI Taxonomy" id="3248839"/>
    <lineage>
        <taxon>Bacteria</taxon>
        <taxon>Bacillati</taxon>
        <taxon>Actinomycetota</taxon>
        <taxon>Actinomycetes</taxon>
        <taxon>Micrococcales</taxon>
        <taxon>Microbacteriaceae</taxon>
        <taxon>Microbacterium</taxon>
    </lineage>
</organism>
<proteinExistence type="predicted"/>
<name>A0ABW7QAR3_9MICO</name>
<dbReference type="EMBL" id="JBIQWL010000004">
    <property type="protein sequence ID" value="MFH8251218.1"/>
    <property type="molecule type" value="Genomic_DNA"/>
</dbReference>
<protein>
    <submittedName>
        <fullName evidence="2">Fumarylacetoacetate hydrolase family protein</fullName>
    </submittedName>
</protein>
<gene>
    <name evidence="2" type="ORF">ACH3VR_12680</name>
</gene>
<reference evidence="2 3" key="1">
    <citation type="submission" date="2024-09" db="EMBL/GenBank/DDBJ databases">
        <authorList>
            <person name="Pan X."/>
        </authorList>
    </citation>
    <scope>NUCLEOTIDE SEQUENCE [LARGE SCALE GENOMIC DNA]</scope>
    <source>
        <strain evidence="2 3">B2969</strain>
    </source>
</reference>
<accession>A0ABW7QAR3</accession>
<dbReference type="GO" id="GO:0016787">
    <property type="term" value="F:hydrolase activity"/>
    <property type="evidence" value="ECO:0007669"/>
    <property type="project" value="UniProtKB-KW"/>
</dbReference>
<dbReference type="RefSeq" id="WP_397556672.1">
    <property type="nucleotide sequence ID" value="NZ_JBIQWL010000004.1"/>
</dbReference>
<dbReference type="InterPro" id="IPR036663">
    <property type="entry name" value="Fumarylacetoacetase_C_sf"/>
</dbReference>
<comment type="caution">
    <text evidence="2">The sequence shown here is derived from an EMBL/GenBank/DDBJ whole genome shotgun (WGS) entry which is preliminary data.</text>
</comment>
<dbReference type="PANTHER" id="PTHR43211:SF1">
    <property type="entry name" value="BLL6422 PROTEIN"/>
    <property type="match status" value="1"/>
</dbReference>
<dbReference type="PANTHER" id="PTHR43211">
    <property type="entry name" value="FUMARYLACETOACETATE HYDROLASE"/>
    <property type="match status" value="1"/>
</dbReference>
<dbReference type="Gene3D" id="3.90.850.10">
    <property type="entry name" value="Fumarylacetoacetase-like, C-terminal domain"/>
    <property type="match status" value="1"/>
</dbReference>
<evidence type="ECO:0000313" key="3">
    <source>
        <dbReference type="Proteomes" id="UP001610861"/>
    </source>
</evidence>
<dbReference type="InterPro" id="IPR011234">
    <property type="entry name" value="Fumarylacetoacetase-like_C"/>
</dbReference>
<feature type="domain" description="Fumarylacetoacetase-like C-terminal" evidence="1">
    <location>
        <begin position="77"/>
        <end position="300"/>
    </location>
</feature>